<dbReference type="Gene3D" id="3.60.21.70">
    <property type="entry name" value="PhoD-like phosphatase"/>
    <property type="match status" value="1"/>
</dbReference>
<accession>A0A2W2EFE2</accession>
<dbReference type="AlphaFoldDB" id="A0A2W2EFE2"/>
<dbReference type="EMBL" id="POTY01000032">
    <property type="protein sequence ID" value="PZG21261.1"/>
    <property type="molecule type" value="Genomic_DNA"/>
</dbReference>
<evidence type="ECO:0008006" key="3">
    <source>
        <dbReference type="Google" id="ProtNLM"/>
    </source>
</evidence>
<comment type="caution">
    <text evidence="1">The sequence shown here is derived from an EMBL/GenBank/DDBJ whole genome shotgun (WGS) entry which is preliminary data.</text>
</comment>
<keyword evidence="2" id="KW-1185">Reference proteome</keyword>
<name>A0A2W2EFE2_9ACTN</name>
<dbReference type="Proteomes" id="UP000248924">
    <property type="component" value="Unassembled WGS sequence"/>
</dbReference>
<protein>
    <recommendedName>
        <fullName evidence="3">PhoD-like phosphatase metallophosphatase domain-containing protein</fullName>
    </recommendedName>
</protein>
<dbReference type="PANTHER" id="PTHR37031:SF2">
    <property type="entry name" value="PHOD-LIKE PHOSPHATASE METALLOPHOSPHATASE DOMAIN-CONTAINING PROTEIN"/>
    <property type="match status" value="1"/>
</dbReference>
<reference evidence="1 2" key="1">
    <citation type="submission" date="2018-01" db="EMBL/GenBank/DDBJ databases">
        <title>Draft genome sequence of Jishengella sp. NA12.</title>
        <authorList>
            <person name="Sahin N."/>
            <person name="Ay H."/>
            <person name="Saygin H."/>
        </authorList>
    </citation>
    <scope>NUCLEOTIDE SEQUENCE [LARGE SCALE GENOMIC DNA]</scope>
    <source>
        <strain evidence="1 2">NA12</strain>
    </source>
</reference>
<dbReference type="OrthoDB" id="9795624at2"/>
<organism evidence="1 2">
    <name type="scientific">Micromonospora craterilacus</name>
    <dbReference type="NCBI Taxonomy" id="1655439"/>
    <lineage>
        <taxon>Bacteria</taxon>
        <taxon>Bacillati</taxon>
        <taxon>Actinomycetota</taxon>
        <taxon>Actinomycetes</taxon>
        <taxon>Micromonosporales</taxon>
        <taxon>Micromonosporaceae</taxon>
        <taxon>Micromonospora</taxon>
    </lineage>
</organism>
<evidence type="ECO:0000313" key="1">
    <source>
        <dbReference type="EMBL" id="PZG21261.1"/>
    </source>
</evidence>
<evidence type="ECO:0000313" key="2">
    <source>
        <dbReference type="Proteomes" id="UP000248924"/>
    </source>
</evidence>
<gene>
    <name evidence="1" type="ORF">C1I95_07820</name>
</gene>
<sequence>MTWQPRPLATLPLVLAGPLLRRVDGNTVTVWLALREPRKVTLRVYAGDADGAEADQLYVGSRNTVRLSANCHLVAVTATGPAPLAAGTTYRYDVFFGAPGDEAVPVPATEPRLYGPDIVAATPAAARAALTYPGGPTLPSFATPPADLNRLRVIHSSCRKPHGAGEDALAVLDDILRADIADPLARPQQLVLTGSQVYADDVADAHLAVLRGIATTLGATVETLPGVPAADPRLRPGRRQELVTAAGLTAPTGKSHLLPLAEFWAMYLTVWSDVLWPAQLPEFGDVHPEDDALLSRKPADMRLSDAWETLTGYGGAAARRDAFLDERKALTAFRDGLGAIRRVLANIPTYLVLGEHEVSEDWYATQRWTEQALAGDGLGRRVVQNALTAYALCQAWGNTPERFAAAGADGEPGRRLLAAVAGWTGTEDATSATIRDLVGLPTTILNGVPQRPAGALGWHYHLRWAAHQLIVLDTRTTRVYLGGPDDPPALLWSDAAFKDQIGDPPDLGPEAATFVASATPVAGYPFVSDFVQRMLGTRYRGRGGVDAEAWGLQRAAYEKLLARLFTRATPADDGTRRQRIILLSGEVGYGFAARLHYEGAAPFRALAPGSTRGVIAQFVSSAAKNEDGLTRFLHGTGFDITADRLPRSRRYGWANPGGGQLTVGTEIVDRYTGGITSIPWTVTGTPAVAEAESLRRITRTQDWSYEVTFVKHDAADPTVPP</sequence>
<proteinExistence type="predicted"/>
<dbReference type="InterPro" id="IPR038607">
    <property type="entry name" value="PhoD-like_sf"/>
</dbReference>
<dbReference type="PANTHER" id="PTHR37031">
    <property type="entry name" value="METALLOPHOSPHATASE BINDING DOMAIN PROTEIN"/>
    <property type="match status" value="1"/>
</dbReference>
<feature type="non-terminal residue" evidence="1">
    <location>
        <position position="721"/>
    </location>
</feature>